<evidence type="ECO:0000313" key="3">
    <source>
        <dbReference type="Proteomes" id="UP001300502"/>
    </source>
</evidence>
<reference evidence="2 3" key="1">
    <citation type="submission" date="2022-07" db="EMBL/GenBank/DDBJ databases">
        <title>Genome-wide signatures of adaptation to extreme environments.</title>
        <authorList>
            <person name="Cho C.H."/>
            <person name="Yoon H.S."/>
        </authorList>
    </citation>
    <scope>NUCLEOTIDE SEQUENCE [LARGE SCALE GENOMIC DNA]</scope>
    <source>
        <strain evidence="2 3">108.79 E11</strain>
    </source>
</reference>
<dbReference type="SUPFAM" id="SSF81383">
    <property type="entry name" value="F-box domain"/>
    <property type="match status" value="1"/>
</dbReference>
<gene>
    <name evidence="2" type="ORF">GAYE_PCTG36G1032</name>
</gene>
<comment type="caution">
    <text evidence="2">The sequence shown here is derived from an EMBL/GenBank/DDBJ whole genome shotgun (WGS) entry which is preliminary data.</text>
</comment>
<accession>A0AAV9I3G6</accession>
<protein>
    <recommendedName>
        <fullName evidence="1">F-box domain-containing protein</fullName>
    </recommendedName>
</protein>
<feature type="domain" description="F-box" evidence="1">
    <location>
        <begin position="9"/>
        <end position="43"/>
    </location>
</feature>
<organism evidence="2 3">
    <name type="scientific">Galdieria yellowstonensis</name>
    <dbReference type="NCBI Taxonomy" id="3028027"/>
    <lineage>
        <taxon>Eukaryota</taxon>
        <taxon>Rhodophyta</taxon>
        <taxon>Bangiophyceae</taxon>
        <taxon>Galdieriales</taxon>
        <taxon>Galdieriaceae</taxon>
        <taxon>Galdieria</taxon>
    </lineage>
</organism>
<proteinExistence type="predicted"/>
<keyword evidence="3" id="KW-1185">Reference proteome</keyword>
<evidence type="ECO:0000313" key="2">
    <source>
        <dbReference type="EMBL" id="KAK4523141.1"/>
    </source>
</evidence>
<evidence type="ECO:0000259" key="1">
    <source>
        <dbReference type="Pfam" id="PF00646"/>
    </source>
</evidence>
<dbReference type="InterPro" id="IPR001810">
    <property type="entry name" value="F-box_dom"/>
</dbReference>
<dbReference type="AlphaFoldDB" id="A0AAV9I3G6"/>
<dbReference type="InterPro" id="IPR036047">
    <property type="entry name" value="F-box-like_dom_sf"/>
</dbReference>
<dbReference type="EMBL" id="JANCYU010000011">
    <property type="protein sequence ID" value="KAK4523141.1"/>
    <property type="molecule type" value="Genomic_DNA"/>
</dbReference>
<dbReference type="Proteomes" id="UP001300502">
    <property type="component" value="Unassembled WGS sequence"/>
</dbReference>
<name>A0AAV9I3G6_9RHOD</name>
<dbReference type="Pfam" id="PF00646">
    <property type="entry name" value="F-box"/>
    <property type="match status" value="1"/>
</dbReference>
<dbReference type="CDD" id="cd09917">
    <property type="entry name" value="F-box_SF"/>
    <property type="match status" value="1"/>
</dbReference>
<sequence length="356" mass="41033">MSTTIDLCLTDLPEVILIYIAGFLCLKDFLTLCSVSKNFSNILGRYLTTGADRNSSDSCNHKEDNPTTCKSKLLYATLVALEKAHLDTFPMSYLPCSLKLLLHDKLQGTKLLDEQLFVSRNLLHHIAKEHALTVLKTTKMEFFLQWLREISQLIHPYCFGKLIRSIAMSVYKNESIFGYSKVSYVRMIEFLSHLTKHVTNYWKAREVFRYLDGMVLLTWRSSTCRNINFMLLDADLTFEANTRRIVDTKLLASLLVRLHSSWQSYFTIKYISRLELMGFSETEEVLVSLADYLLYQDFAQVLSKFSAEIISNVLRKVFVRNQLGPRAISTYIGSVTAQWEESKRRTLQESISSLMG</sequence>